<dbReference type="InterPro" id="IPR029028">
    <property type="entry name" value="Alpha/beta_knot_MTases"/>
</dbReference>
<feature type="compositionally biased region" description="Basic and acidic residues" evidence="2">
    <location>
        <begin position="135"/>
        <end position="144"/>
    </location>
</feature>
<dbReference type="SUPFAM" id="SSF75217">
    <property type="entry name" value="alpha/beta knot"/>
    <property type="match status" value="1"/>
</dbReference>
<feature type="region of interest" description="Disordered" evidence="2">
    <location>
        <begin position="1"/>
        <end position="240"/>
    </location>
</feature>
<organism evidence="3 4">
    <name type="scientific">Ectocarpus siliculosus</name>
    <name type="common">Brown alga</name>
    <name type="synonym">Conferva siliculosa</name>
    <dbReference type="NCBI Taxonomy" id="2880"/>
    <lineage>
        <taxon>Eukaryota</taxon>
        <taxon>Sar</taxon>
        <taxon>Stramenopiles</taxon>
        <taxon>Ochrophyta</taxon>
        <taxon>PX clade</taxon>
        <taxon>Phaeophyceae</taxon>
        <taxon>Ectocarpales</taxon>
        <taxon>Ectocarpaceae</taxon>
        <taxon>Ectocarpus</taxon>
    </lineage>
</organism>
<evidence type="ECO:0008006" key="5">
    <source>
        <dbReference type="Google" id="ProtNLM"/>
    </source>
</evidence>
<dbReference type="CDD" id="cd18086">
    <property type="entry name" value="HsC9orf114-like"/>
    <property type="match status" value="1"/>
</dbReference>
<evidence type="ECO:0000256" key="1">
    <source>
        <dbReference type="ARBA" id="ARBA00009841"/>
    </source>
</evidence>
<evidence type="ECO:0000256" key="2">
    <source>
        <dbReference type="SAM" id="MobiDB-lite"/>
    </source>
</evidence>
<feature type="compositionally biased region" description="Low complexity" evidence="2">
    <location>
        <begin position="99"/>
        <end position="134"/>
    </location>
</feature>
<comment type="similarity">
    <text evidence="1">Belongs to the class IV-like SAM-binding methyltransferase superfamily.</text>
</comment>
<dbReference type="PANTHER" id="PTHR12150:SF13">
    <property type="entry name" value="METHYLTRANSFERASE C9ORF114-RELATED"/>
    <property type="match status" value="1"/>
</dbReference>
<evidence type="ECO:0000313" key="3">
    <source>
        <dbReference type="EMBL" id="CBN79505.1"/>
    </source>
</evidence>
<feature type="compositionally biased region" description="Low complexity" evidence="2">
    <location>
        <begin position="7"/>
        <end position="38"/>
    </location>
</feature>
<dbReference type="InterPro" id="IPR012340">
    <property type="entry name" value="NA-bd_OB-fold"/>
</dbReference>
<feature type="compositionally biased region" description="Basic residues" evidence="2">
    <location>
        <begin position="183"/>
        <end position="194"/>
    </location>
</feature>
<evidence type="ECO:0000313" key="4">
    <source>
        <dbReference type="Proteomes" id="UP000002630"/>
    </source>
</evidence>
<sequence>MKRKAESPALVPSASSVVGSPANADRTANTPATDPDAASTGRGHKQQPTQVEPGSGGGGGGGFSPAGRSSDGESSSKKNKKNKKKKRKKMKLEGEGLETSSTATQAAAAAVPPPASSATEGPKVAASAAVAAASGEEKSSREALSEAAGATGLAGKNTLDNTTVNDGSSTPGGAAGVPSPPKERRRLGKTHGRARKEGNPGSRNGGAAAAAGRREGQGTADPHPLALAPGGPGQGKPRKHTLSIAIPGSVVDNAQSRELKTYLVGEIARAAAVFEVDEIVVYDDLSVSRKGQGGVRDDSASVAAAGGFNRGGGSANGSGGGGDKNNPNVFMARLLQYAETPQYLRKQLFPMHSSLRLAGLLNPLDAPHHMRADDACPFREGVVLDRTIKKGAGSFVDIGKRKEARIDRPLDPGVRVTVKLDKGDPCKKNHKGRAVPPSAPREELGLYWGYQTRLASGMADLLAGCPYKGGYDLTVGTSERGNVTVDSPDFALPEYRHALVVFGGVQGIEATVDADESLQLPGSESSALFDMWVNTCPGQGSRTIRTEEAVLITLARLRSHVLGNGVAAAAVPAQSQQ</sequence>
<dbReference type="STRING" id="2880.D8LCJ2"/>
<dbReference type="eggNOG" id="KOG3925">
    <property type="taxonomic scope" value="Eukaryota"/>
</dbReference>
<dbReference type="EMBL" id="FN647789">
    <property type="protein sequence ID" value="CBN79505.1"/>
    <property type="molecule type" value="Genomic_DNA"/>
</dbReference>
<dbReference type="SUPFAM" id="SSF50249">
    <property type="entry name" value="Nucleic acid-binding proteins"/>
    <property type="match status" value="1"/>
</dbReference>
<proteinExistence type="inferred from homology"/>
<gene>
    <name evidence="3" type="ORF">Esi_0011_0013</name>
</gene>
<feature type="compositionally biased region" description="Low complexity" evidence="2">
    <location>
        <begin position="201"/>
        <end position="229"/>
    </location>
</feature>
<feature type="compositionally biased region" description="Gly residues" evidence="2">
    <location>
        <begin position="54"/>
        <end position="64"/>
    </location>
</feature>
<reference evidence="3 4" key="1">
    <citation type="journal article" date="2010" name="Nature">
        <title>The Ectocarpus genome and the independent evolution of multicellularity in brown algae.</title>
        <authorList>
            <person name="Cock J.M."/>
            <person name="Sterck L."/>
            <person name="Rouze P."/>
            <person name="Scornet D."/>
            <person name="Allen A.E."/>
            <person name="Amoutzias G."/>
            <person name="Anthouard V."/>
            <person name="Artiguenave F."/>
            <person name="Aury J.M."/>
            <person name="Badger J.H."/>
            <person name="Beszteri B."/>
            <person name="Billiau K."/>
            <person name="Bonnet E."/>
            <person name="Bothwell J.H."/>
            <person name="Bowler C."/>
            <person name="Boyen C."/>
            <person name="Brownlee C."/>
            <person name="Carrano C.J."/>
            <person name="Charrier B."/>
            <person name="Cho G.Y."/>
            <person name="Coelho S.M."/>
            <person name="Collen J."/>
            <person name="Corre E."/>
            <person name="Da Silva C."/>
            <person name="Delage L."/>
            <person name="Delaroque N."/>
            <person name="Dittami S.M."/>
            <person name="Doulbeau S."/>
            <person name="Elias M."/>
            <person name="Farnham G."/>
            <person name="Gachon C.M."/>
            <person name="Gschloessl B."/>
            <person name="Heesch S."/>
            <person name="Jabbari K."/>
            <person name="Jubin C."/>
            <person name="Kawai H."/>
            <person name="Kimura K."/>
            <person name="Kloareg B."/>
            <person name="Kupper F.C."/>
            <person name="Lang D."/>
            <person name="Le Bail A."/>
            <person name="Leblanc C."/>
            <person name="Lerouge P."/>
            <person name="Lohr M."/>
            <person name="Lopez P.J."/>
            <person name="Martens C."/>
            <person name="Maumus F."/>
            <person name="Michel G."/>
            <person name="Miranda-Saavedra D."/>
            <person name="Morales J."/>
            <person name="Moreau H."/>
            <person name="Motomura T."/>
            <person name="Nagasato C."/>
            <person name="Napoli C.A."/>
            <person name="Nelson D.R."/>
            <person name="Nyvall-Collen P."/>
            <person name="Peters A.F."/>
            <person name="Pommier C."/>
            <person name="Potin P."/>
            <person name="Poulain J."/>
            <person name="Quesneville H."/>
            <person name="Read B."/>
            <person name="Rensing S.A."/>
            <person name="Ritter A."/>
            <person name="Rousvoal S."/>
            <person name="Samanta M."/>
            <person name="Samson G."/>
            <person name="Schroeder D.C."/>
            <person name="Segurens B."/>
            <person name="Strittmatter M."/>
            <person name="Tonon T."/>
            <person name="Tregear J.W."/>
            <person name="Valentin K."/>
            <person name="von Dassow P."/>
            <person name="Yamagishi T."/>
            <person name="Van de Peer Y."/>
            <person name="Wincker P."/>
        </authorList>
    </citation>
    <scope>NUCLEOTIDE SEQUENCE [LARGE SCALE GENOMIC DNA]</scope>
    <source>
        <strain evidence="4">Ec32 / CCAP1310/4</strain>
    </source>
</reference>
<dbReference type="AlphaFoldDB" id="D8LCJ2"/>
<dbReference type="Gene3D" id="2.40.50.140">
    <property type="entry name" value="Nucleic acid-binding proteins"/>
    <property type="match status" value="1"/>
</dbReference>
<dbReference type="PANTHER" id="PTHR12150">
    <property type="entry name" value="CLASS IV SAM-BINDING METHYLTRANSFERASE-RELATED"/>
    <property type="match status" value="1"/>
</dbReference>
<name>D8LCJ2_ECTSI</name>
<dbReference type="Gene3D" id="3.40.1280.10">
    <property type="match status" value="1"/>
</dbReference>
<dbReference type="InParanoid" id="D8LCJ2"/>
<feature type="compositionally biased region" description="Basic residues" evidence="2">
    <location>
        <begin position="77"/>
        <end position="90"/>
    </location>
</feature>
<dbReference type="InterPro" id="IPR003750">
    <property type="entry name" value="Put_MeTrfase-C9orf114-like"/>
</dbReference>
<dbReference type="OrthoDB" id="361029at2759"/>
<dbReference type="EMBL" id="FN649734">
    <property type="protein sequence ID" value="CBN79505.1"/>
    <property type="molecule type" value="Genomic_DNA"/>
</dbReference>
<dbReference type="Pfam" id="PF02598">
    <property type="entry name" value="Methyltrn_RNA_3"/>
    <property type="match status" value="1"/>
</dbReference>
<accession>D8LCJ2</accession>
<protein>
    <recommendedName>
        <fullName evidence="5">RNA methyltransferase</fullName>
    </recommendedName>
</protein>
<dbReference type="FunCoup" id="D8LCJ2">
    <property type="interactions" value="362"/>
</dbReference>
<dbReference type="Proteomes" id="UP000002630">
    <property type="component" value="Linkage Group LG09"/>
</dbReference>
<keyword evidence="4" id="KW-1185">Reference proteome</keyword>
<feature type="compositionally biased region" description="Polar residues" evidence="2">
    <location>
        <begin position="158"/>
        <end position="171"/>
    </location>
</feature>
<dbReference type="InterPro" id="IPR029026">
    <property type="entry name" value="tRNA_m1G_MTases_N"/>
</dbReference>